<dbReference type="RefSeq" id="WP_065448010.1">
    <property type="nucleotide sequence ID" value="NZ_LVEN01000004.1"/>
</dbReference>
<evidence type="ECO:0000313" key="3">
    <source>
        <dbReference type="EMBL" id="OCB77445.1"/>
    </source>
</evidence>
<dbReference type="Gene3D" id="3.30.70.1070">
    <property type="entry name" value="Sporulation related repeat"/>
    <property type="match status" value="1"/>
</dbReference>
<dbReference type="InterPro" id="IPR007730">
    <property type="entry name" value="SPOR-like_dom"/>
</dbReference>
<dbReference type="Proteomes" id="UP000093343">
    <property type="component" value="Unassembled WGS sequence"/>
</dbReference>
<gene>
    <name evidence="3" type="ORF">FLP_02800</name>
</gene>
<feature type="domain" description="SPOR" evidence="2">
    <location>
        <begin position="52"/>
        <end position="129"/>
    </location>
</feature>
<evidence type="ECO:0000313" key="4">
    <source>
        <dbReference type="Proteomes" id="UP000093343"/>
    </source>
</evidence>
<dbReference type="EMBL" id="LVEN01000004">
    <property type="protein sequence ID" value="OCB77445.1"/>
    <property type="molecule type" value="Genomic_DNA"/>
</dbReference>
<accession>A0ABX2XN68</accession>
<comment type="caution">
    <text evidence="3">The sequence shown here is derived from an EMBL/GenBank/DDBJ whole genome shotgun (WGS) entry which is preliminary data.</text>
</comment>
<evidence type="ECO:0000256" key="1">
    <source>
        <dbReference type="SAM" id="SignalP"/>
    </source>
</evidence>
<proteinExistence type="predicted"/>
<protein>
    <submittedName>
        <fullName evidence="3">Sporulation protein</fullName>
    </submittedName>
</protein>
<sequence>MRILTPSKRVFLTLTMITLAYNIHAQDQNLIVNQDPKFEQLLSEKRKINTSINTNDTYKIQIFSGKSEEAKKTLSDFKREFSAIDGTIIFNTPNYKVMVGNFKTRIEAERNLADIKKRFKSVFLIKPGK</sequence>
<reference evidence="4" key="1">
    <citation type="submission" date="2016-03" db="EMBL/GenBank/DDBJ databases">
        <title>Draft genome sequence of Paenibacillus glacialis DSM 22343.</title>
        <authorList>
            <person name="Shin S.-K."/>
            <person name="Yi H."/>
        </authorList>
    </citation>
    <scope>NUCLEOTIDE SEQUENCE [LARGE SCALE GENOMIC DNA]</scope>
    <source>
        <strain evidence="4">CCUG 60099</strain>
    </source>
</reference>
<name>A0ABX2XN68_9FLAO</name>
<keyword evidence="4" id="KW-1185">Reference proteome</keyword>
<feature type="signal peptide" evidence="1">
    <location>
        <begin position="1"/>
        <end position="25"/>
    </location>
</feature>
<dbReference type="InterPro" id="IPR036680">
    <property type="entry name" value="SPOR-like_sf"/>
</dbReference>
<keyword evidence="1" id="KW-0732">Signal</keyword>
<dbReference type="Pfam" id="PF05036">
    <property type="entry name" value="SPOR"/>
    <property type="match status" value="1"/>
</dbReference>
<evidence type="ECO:0000259" key="2">
    <source>
        <dbReference type="PROSITE" id="PS51724"/>
    </source>
</evidence>
<organism evidence="3 4">
    <name type="scientific">Flavobacterium piscis</name>
    <dbReference type="NCBI Taxonomy" id="1114874"/>
    <lineage>
        <taxon>Bacteria</taxon>
        <taxon>Pseudomonadati</taxon>
        <taxon>Bacteroidota</taxon>
        <taxon>Flavobacteriia</taxon>
        <taxon>Flavobacteriales</taxon>
        <taxon>Flavobacteriaceae</taxon>
        <taxon>Flavobacterium</taxon>
    </lineage>
</organism>
<feature type="chain" id="PRO_5045775709" evidence="1">
    <location>
        <begin position="26"/>
        <end position="129"/>
    </location>
</feature>
<dbReference type="PROSITE" id="PS51724">
    <property type="entry name" value="SPOR"/>
    <property type="match status" value="1"/>
</dbReference>